<dbReference type="PANTHER" id="PTHR43222:SF2">
    <property type="entry name" value="NUDIX HYDROLASE 23, CHLOROPLASTIC"/>
    <property type="match status" value="1"/>
</dbReference>
<feature type="domain" description="Nudix hydrolase" evidence="3">
    <location>
        <begin position="37"/>
        <end position="161"/>
    </location>
</feature>
<dbReference type="PROSITE" id="PS00893">
    <property type="entry name" value="NUDIX_BOX"/>
    <property type="match status" value="1"/>
</dbReference>
<dbReference type="InterPro" id="IPR015797">
    <property type="entry name" value="NUDIX_hydrolase-like_dom_sf"/>
</dbReference>
<protein>
    <submittedName>
        <fullName evidence="4">NUDIX hydrolase</fullName>
    </submittedName>
</protein>
<dbReference type="STRING" id="106634.TVD_06570"/>
<name>A0A0G3G853_9GAMM</name>
<dbReference type="Proteomes" id="UP000064201">
    <property type="component" value="Chromosome"/>
</dbReference>
<keyword evidence="5" id="KW-1185">Reference proteome</keyword>
<comment type="cofactor">
    <cofactor evidence="1">
        <name>Mg(2+)</name>
        <dbReference type="ChEBI" id="CHEBI:18420"/>
    </cofactor>
</comment>
<dbReference type="Gene3D" id="3.90.79.10">
    <property type="entry name" value="Nucleoside Triphosphate Pyrophosphohydrolase"/>
    <property type="match status" value="1"/>
</dbReference>
<dbReference type="PANTHER" id="PTHR43222">
    <property type="entry name" value="NUDIX HYDROLASE 23"/>
    <property type="match status" value="1"/>
</dbReference>
<evidence type="ECO:0000313" key="4">
    <source>
        <dbReference type="EMBL" id="AKJ95046.1"/>
    </source>
</evidence>
<evidence type="ECO:0000256" key="1">
    <source>
        <dbReference type="ARBA" id="ARBA00001946"/>
    </source>
</evidence>
<dbReference type="InterPro" id="IPR020084">
    <property type="entry name" value="NUDIX_hydrolase_CS"/>
</dbReference>
<organism evidence="4 5">
    <name type="scientific">Thioalkalivibrio versutus</name>
    <dbReference type="NCBI Taxonomy" id="106634"/>
    <lineage>
        <taxon>Bacteria</taxon>
        <taxon>Pseudomonadati</taxon>
        <taxon>Pseudomonadota</taxon>
        <taxon>Gammaproteobacteria</taxon>
        <taxon>Chromatiales</taxon>
        <taxon>Ectothiorhodospiraceae</taxon>
        <taxon>Thioalkalivibrio</taxon>
    </lineage>
</organism>
<dbReference type="KEGG" id="tvr:TVD_06570"/>
<dbReference type="InterPro" id="IPR029401">
    <property type="entry name" value="Nudix_N"/>
</dbReference>
<dbReference type="OrthoDB" id="5417595at2"/>
<keyword evidence="2 4" id="KW-0378">Hydrolase</keyword>
<dbReference type="AlphaFoldDB" id="A0A0G3G853"/>
<dbReference type="PROSITE" id="PS51462">
    <property type="entry name" value="NUDIX"/>
    <property type="match status" value="1"/>
</dbReference>
<dbReference type="EMBL" id="CP011367">
    <property type="protein sequence ID" value="AKJ95046.1"/>
    <property type="molecule type" value="Genomic_DNA"/>
</dbReference>
<accession>A0A0G3G853</accession>
<proteinExistence type="predicted"/>
<evidence type="ECO:0000313" key="5">
    <source>
        <dbReference type="Proteomes" id="UP000064201"/>
    </source>
</evidence>
<sequence length="184" mass="20974">MSRNQNRLDASFHHHIPEGDDRERRVCDHCGFVDYENPRIIVGSVAIWEDRVLLCRRAIQPRRGFWTLPAGFMEKGESPAEGARREAWEEARADLEIEQLLGVYSVPHIGHVQMIYRARLLSDAIAPGPESEEVGLFRFDELPEERAFPSVTWALQHYLETRDRVDFAPRSAPLADGEGVTPGL</sequence>
<gene>
    <name evidence="4" type="ORF">TVD_06570</name>
</gene>
<dbReference type="Pfam" id="PF14803">
    <property type="entry name" value="Zn_ribbon_Nudix"/>
    <property type="match status" value="1"/>
</dbReference>
<dbReference type="RefSeq" id="WP_018937594.1">
    <property type="nucleotide sequence ID" value="NZ_CP011367.1"/>
</dbReference>
<reference evidence="4 5" key="1">
    <citation type="submission" date="2015-04" db="EMBL/GenBank/DDBJ databases">
        <title>Complete Sequence for the Genome of the Thioalkalivibrio versutus D301.</title>
        <authorList>
            <person name="Mu T."/>
            <person name="Zhou J."/>
            <person name="Xu X."/>
        </authorList>
    </citation>
    <scope>NUCLEOTIDE SEQUENCE [LARGE SCALE GENOMIC DNA]</scope>
    <source>
        <strain evidence="4 5">D301</strain>
    </source>
</reference>
<evidence type="ECO:0000256" key="2">
    <source>
        <dbReference type="ARBA" id="ARBA00022801"/>
    </source>
</evidence>
<dbReference type="Pfam" id="PF00293">
    <property type="entry name" value="NUDIX"/>
    <property type="match status" value="1"/>
</dbReference>
<dbReference type="Gene3D" id="2.20.70.10">
    <property type="match status" value="1"/>
</dbReference>
<evidence type="ECO:0000259" key="3">
    <source>
        <dbReference type="PROSITE" id="PS51462"/>
    </source>
</evidence>
<dbReference type="SUPFAM" id="SSF55811">
    <property type="entry name" value="Nudix"/>
    <property type="match status" value="1"/>
</dbReference>
<dbReference type="PATRIC" id="fig|106634.4.peg.1343"/>
<dbReference type="CDD" id="cd04511">
    <property type="entry name" value="NUDIX_Hydrolase"/>
    <property type="match status" value="1"/>
</dbReference>
<dbReference type="InterPro" id="IPR000086">
    <property type="entry name" value="NUDIX_hydrolase_dom"/>
</dbReference>
<dbReference type="GO" id="GO:0016787">
    <property type="term" value="F:hydrolase activity"/>
    <property type="evidence" value="ECO:0007669"/>
    <property type="project" value="UniProtKB-KW"/>
</dbReference>